<protein>
    <recommendedName>
        <fullName evidence="4">EF-hand domain-containing protein</fullName>
    </recommendedName>
</protein>
<feature type="region of interest" description="Disordered" evidence="1">
    <location>
        <begin position="327"/>
        <end position="352"/>
    </location>
</feature>
<reference evidence="2 3" key="1">
    <citation type="submission" date="2020-06" db="EMBL/GenBank/DDBJ databases">
        <authorList>
            <person name="Li R."/>
            <person name="Bekaert M."/>
        </authorList>
    </citation>
    <scope>NUCLEOTIDE SEQUENCE [LARGE SCALE GENOMIC DNA]</scope>
    <source>
        <strain evidence="3">wild</strain>
    </source>
</reference>
<feature type="compositionally biased region" description="Basic and acidic residues" evidence="1">
    <location>
        <begin position="482"/>
        <end position="504"/>
    </location>
</feature>
<dbReference type="OrthoDB" id="6146337at2759"/>
<name>A0A6J8C9H3_MYTCO</name>
<evidence type="ECO:0000256" key="1">
    <source>
        <dbReference type="SAM" id="MobiDB-lite"/>
    </source>
</evidence>
<proteinExistence type="predicted"/>
<feature type="region of interest" description="Disordered" evidence="1">
    <location>
        <begin position="468"/>
        <end position="504"/>
    </location>
</feature>
<accession>A0A6J8C9H3</accession>
<evidence type="ECO:0000313" key="2">
    <source>
        <dbReference type="EMBL" id="CAC5392262.1"/>
    </source>
</evidence>
<feature type="region of interest" description="Disordered" evidence="1">
    <location>
        <begin position="552"/>
        <end position="658"/>
    </location>
</feature>
<dbReference type="AlphaFoldDB" id="A0A6J8C9H3"/>
<feature type="compositionally biased region" description="Polar residues" evidence="1">
    <location>
        <begin position="560"/>
        <end position="574"/>
    </location>
</feature>
<dbReference type="EMBL" id="CACVKT020004932">
    <property type="protein sequence ID" value="CAC5392262.1"/>
    <property type="molecule type" value="Genomic_DNA"/>
</dbReference>
<keyword evidence="3" id="KW-1185">Reference proteome</keyword>
<gene>
    <name evidence="2" type="ORF">MCOR_27209</name>
</gene>
<sequence length="843" mass="94835">MKSISLKAIGFKFLDIFTLKDPPKRFKVREADENFVEKMANVMVEKNSVSVDNASNIIGLIDIDKVDYKEENFSKYEVYIVDENHSIKAQKEAYIQTKDELFRHRGVFIYCGLIENEAILLGISRNEDTESFVKFSDFQKVDVLRRRLYSMTGTPAHADPPTVPKEFKDVFITLLNLQGKKAVDSKSMLRFLATGLSYQCYELFKNICSKSTGKIPASKFDGIKGLKEEDALFCLIDLSSSNLQRKDWQKFNYLCQSKQSKPKRLRKDVTLNIKFQTKCTQGFVGQKQLAGNYTWFHFTDCNNKQIILTDKEMERLVFSSKDNRLPISSTPNLDDEQDFVDRSSSQRSSDLDSTDQFLTGAECGFLHHMADSDAVLRAESGMSLIEEEEMETKPEQLISYTDVLLCPETQTAAEPYFSTDAWQLVLNTLKVLEDMYIVNTQKKYDMISPSRTRKGKALIGSAKGKSNVYSFTSEDSSPLKAMEGKTDKKSSTSDDRSPLKATDGRTLLDNDFVGRRNLNILPSAESSPVKATYDLNDAIDVCPILEKTSEITGDGEKISETTGQGEKISETTGQGEKISETTGQGGKISETTGQGEKISETTGQGGKISETTGQGEKISETTGQGGKISETTGQGGKISETTENGRKRTSCSSKNEKVDATESKKCTVRLTDIEYNRNFTLGFLFKHLLNDNNEVKRCREGKTAHLVPLIEKFQFETDFVKLLLPRKIRAKNAVAIHSLYIKPMYRSVINEFYLLNLHGVNTQGHISAEDFMRLLHELKTCHAHYLVHILPVCICLRCTEYRHERLNQLSECTYATPYHGPITNSPFRNLPVGQQQLTGGRPG</sequence>
<evidence type="ECO:0000313" key="3">
    <source>
        <dbReference type="Proteomes" id="UP000507470"/>
    </source>
</evidence>
<evidence type="ECO:0008006" key="4">
    <source>
        <dbReference type="Google" id="ProtNLM"/>
    </source>
</evidence>
<dbReference type="Proteomes" id="UP000507470">
    <property type="component" value="Unassembled WGS sequence"/>
</dbReference>
<organism evidence="2 3">
    <name type="scientific">Mytilus coruscus</name>
    <name type="common">Sea mussel</name>
    <dbReference type="NCBI Taxonomy" id="42192"/>
    <lineage>
        <taxon>Eukaryota</taxon>
        <taxon>Metazoa</taxon>
        <taxon>Spiralia</taxon>
        <taxon>Lophotrochozoa</taxon>
        <taxon>Mollusca</taxon>
        <taxon>Bivalvia</taxon>
        <taxon>Autobranchia</taxon>
        <taxon>Pteriomorphia</taxon>
        <taxon>Mytilida</taxon>
        <taxon>Mytiloidea</taxon>
        <taxon>Mytilidae</taxon>
        <taxon>Mytilinae</taxon>
        <taxon>Mytilus</taxon>
    </lineage>
</organism>